<feature type="chain" id="PRO_5005962533" evidence="9">
    <location>
        <begin position="21"/>
        <end position="495"/>
    </location>
</feature>
<gene>
    <name evidence="10" type="ORF">ALO35_02555</name>
</gene>
<accession>A0A0N8RUH6</accession>
<comment type="similarity">
    <text evidence="2 9">Belongs to the outer membrane factor (OMF) (TC 1.B.17) family.</text>
</comment>
<evidence type="ECO:0000256" key="3">
    <source>
        <dbReference type="ARBA" id="ARBA00022452"/>
    </source>
</evidence>
<dbReference type="Gene3D" id="2.20.200.10">
    <property type="entry name" value="Outer membrane efflux proteins (OEP)"/>
    <property type="match status" value="1"/>
</dbReference>
<evidence type="ECO:0000256" key="5">
    <source>
        <dbReference type="ARBA" id="ARBA00023136"/>
    </source>
</evidence>
<sequence>MSRARAFGAITCSCLAVALAGCNLQPSYEAPEPAIANSFPSGWAYQGGLVQPPNNGAQQARAEQPASEVGWREFFRDQRLQALIALALRNNQDLEIAMLNVEVARAQYRITRSQLLPYVDAAASASRERTPSNLSSDGAELSTEYSVGLNVSWELDFFGRIASLKDEALAQYFSLAQTREAAEMLLVSQVANQYLAMLGSDDQLAVTRSTLKNAEESYRITKLSFDNGIATELDLHQSQGIVEQVSASLEAYTRARAQDENALVLLIGQPIPEGLPVGLSLSDQALLSDIPAGLPSQLLKRRPDIAAAEQSLIAANASIGAARAAFFPTVSLTGSYGTLSHSTRGLFQGGQGAWSVVPQISVPIFAGGANRANLDAAQVQKRIEVANYQKVIQVAFREVSDGLAARRTYDRQIQYLQQYESTQTRRLELSDLRYRSGVDGYLSVLEAQTDLFDANQSLVAARVSRASNLVSLYKALGGGWTEGTSVSATDASIVN</sequence>
<proteinExistence type="inferred from homology"/>
<keyword evidence="8 9" id="KW-0449">Lipoprotein</keyword>
<dbReference type="GO" id="GO:0015562">
    <property type="term" value="F:efflux transmembrane transporter activity"/>
    <property type="evidence" value="ECO:0007669"/>
    <property type="project" value="InterPro"/>
</dbReference>
<dbReference type="InterPro" id="IPR003423">
    <property type="entry name" value="OMP_efflux"/>
</dbReference>
<keyword evidence="5 9" id="KW-0472">Membrane</keyword>
<evidence type="ECO:0000313" key="11">
    <source>
        <dbReference type="Proteomes" id="UP000050265"/>
    </source>
</evidence>
<dbReference type="Gene3D" id="1.20.1600.10">
    <property type="entry name" value="Outer membrane efflux proteins (OEP)"/>
    <property type="match status" value="1"/>
</dbReference>
<feature type="signal peptide" evidence="9">
    <location>
        <begin position="1"/>
        <end position="20"/>
    </location>
</feature>
<evidence type="ECO:0000256" key="2">
    <source>
        <dbReference type="ARBA" id="ARBA00007613"/>
    </source>
</evidence>
<evidence type="ECO:0000256" key="1">
    <source>
        <dbReference type="ARBA" id="ARBA00004459"/>
    </source>
</evidence>
<keyword evidence="9" id="KW-0732">Signal</keyword>
<evidence type="ECO:0000313" key="10">
    <source>
        <dbReference type="EMBL" id="KPX62415.1"/>
    </source>
</evidence>
<keyword evidence="3 9" id="KW-1134">Transmembrane beta strand</keyword>
<dbReference type="PATRIC" id="fig|53707.9.peg.3714"/>
<evidence type="ECO:0000256" key="7">
    <source>
        <dbReference type="ARBA" id="ARBA00023237"/>
    </source>
</evidence>
<comment type="subcellular location">
    <subcellularLocation>
        <location evidence="1 9">Cell outer membrane</location>
        <topology evidence="1 9">Lipid-anchor</topology>
    </subcellularLocation>
</comment>
<comment type="caution">
    <text evidence="10">The sequence shown here is derived from an EMBL/GenBank/DDBJ whole genome shotgun (WGS) entry which is preliminary data.</text>
</comment>
<protein>
    <submittedName>
        <fullName evidence="10">RND efflux system outer membrane lipoprotein</fullName>
    </submittedName>
</protein>
<dbReference type="InterPro" id="IPR010131">
    <property type="entry name" value="MdtP/NodT-like"/>
</dbReference>
<dbReference type="SUPFAM" id="SSF56954">
    <property type="entry name" value="Outer membrane efflux proteins (OEP)"/>
    <property type="match status" value="1"/>
</dbReference>
<name>A0A0N8RUH6_PSEAV</name>
<dbReference type="GO" id="GO:0009279">
    <property type="term" value="C:cell outer membrane"/>
    <property type="evidence" value="ECO:0007669"/>
    <property type="project" value="UniProtKB-SubCell"/>
</dbReference>
<dbReference type="PANTHER" id="PTHR30203:SF32">
    <property type="entry name" value="CATION EFFLUX SYSTEM PROTEIN CUSC"/>
    <property type="match status" value="1"/>
</dbReference>
<dbReference type="PANTHER" id="PTHR30203">
    <property type="entry name" value="OUTER MEMBRANE CATION EFFLUX PROTEIN"/>
    <property type="match status" value="1"/>
</dbReference>
<keyword evidence="4 9" id="KW-0812">Transmembrane</keyword>
<reference evidence="10 11" key="1">
    <citation type="submission" date="2015-09" db="EMBL/GenBank/DDBJ databases">
        <title>Genome announcement of multiple Pseudomonas syringae strains.</title>
        <authorList>
            <person name="Thakur S."/>
            <person name="Wang P.W."/>
            <person name="Gong Y."/>
            <person name="Weir B.S."/>
            <person name="Guttman D.S."/>
        </authorList>
    </citation>
    <scope>NUCLEOTIDE SEQUENCE [LARGE SCALE GENOMIC DNA]</scope>
    <source>
        <strain evidence="10 11">ICMP3507</strain>
    </source>
</reference>
<dbReference type="NCBIfam" id="TIGR01845">
    <property type="entry name" value="outer_NodT"/>
    <property type="match status" value="1"/>
</dbReference>
<keyword evidence="6 9" id="KW-0564">Palmitate</keyword>
<dbReference type="Pfam" id="PF02321">
    <property type="entry name" value="OEP"/>
    <property type="match status" value="2"/>
</dbReference>
<dbReference type="AlphaFoldDB" id="A0A0N8RUH6"/>
<dbReference type="PROSITE" id="PS51257">
    <property type="entry name" value="PROKAR_LIPOPROTEIN"/>
    <property type="match status" value="1"/>
</dbReference>
<dbReference type="Proteomes" id="UP000050265">
    <property type="component" value="Unassembled WGS sequence"/>
</dbReference>
<evidence type="ECO:0000256" key="6">
    <source>
        <dbReference type="ARBA" id="ARBA00023139"/>
    </source>
</evidence>
<evidence type="ECO:0000256" key="9">
    <source>
        <dbReference type="RuleBase" id="RU362097"/>
    </source>
</evidence>
<organism evidence="10 11">
    <name type="scientific">Pseudomonas amygdali pv. lachrymans</name>
    <name type="common">Pseudomonas syringae pv. lachrymans</name>
    <dbReference type="NCBI Taxonomy" id="53707"/>
    <lineage>
        <taxon>Bacteria</taxon>
        <taxon>Pseudomonadati</taxon>
        <taxon>Pseudomonadota</taxon>
        <taxon>Gammaproteobacteria</taxon>
        <taxon>Pseudomonadales</taxon>
        <taxon>Pseudomonadaceae</taxon>
        <taxon>Pseudomonas</taxon>
        <taxon>Pseudomonas amygdali</taxon>
    </lineage>
</organism>
<dbReference type="EMBL" id="LJQP01000341">
    <property type="protein sequence ID" value="KPX62415.1"/>
    <property type="molecule type" value="Genomic_DNA"/>
</dbReference>
<evidence type="ECO:0000256" key="4">
    <source>
        <dbReference type="ARBA" id="ARBA00022692"/>
    </source>
</evidence>
<evidence type="ECO:0000256" key="8">
    <source>
        <dbReference type="ARBA" id="ARBA00023288"/>
    </source>
</evidence>
<keyword evidence="7" id="KW-0998">Cell outer membrane</keyword>